<name>A0A199UFH3_ANACO</name>
<evidence type="ECO:0000313" key="3">
    <source>
        <dbReference type="Proteomes" id="UP000092600"/>
    </source>
</evidence>
<proteinExistence type="inferred from homology"/>
<dbReference type="STRING" id="4615.A0A199UFH3"/>
<dbReference type="PANTHER" id="PTHR31175">
    <property type="entry name" value="AUXIN-RESPONSIVE FAMILY PROTEIN"/>
    <property type="match status" value="1"/>
</dbReference>
<sequence length="456" mass="51721">MINPKKLVEMAKKWQRMSSTGRRRIATARRDAGLDINEACRTSVAQKGHCVVYSIDGTRFMVPLAYLSSRIFGELFKMSEEEFGLPRGPIVLPFDAIFMEYVMSLLRRRVSEEVERALLSSVSIPRACAMPPVGLDHHLAVCKRWTLSHIHIHSFYLTFHKEQHIFIKKNKTMLHPKKLIKMAKKWQRMAALRRRRIAMTGRVAGIDSEASSTASVADKGHCVVYSIDGQRFMVPLAYLSSRILGELFKMSEEEFGLPCDGPITLPCDAAFMEYVMSLLRKGVSEEVERAIVDVVAYLVLFLIAMPKKWQRMAASGMRRIAMARRDAGLGSEACSTSVAEKGHCVMYSMDRKRFMVPLAYLSSRIFAELFKMSEEEFGLTCDAPITLPCDAVFMEYAMSLLRRRVSEEVERALLSSILIPCHFSCSLPSVELMQHVAFSLRNTRTLSHLLQLLSEI</sequence>
<reference evidence="2 3" key="1">
    <citation type="journal article" date="2016" name="DNA Res.">
        <title>The draft genome of MD-2 pineapple using hybrid error correction of long reads.</title>
        <authorList>
            <person name="Redwan R.M."/>
            <person name="Saidin A."/>
            <person name="Kumar S.V."/>
        </authorList>
    </citation>
    <scope>NUCLEOTIDE SEQUENCE [LARGE SCALE GENOMIC DNA]</scope>
    <source>
        <strain evidence="3">cv. MD2</strain>
        <tissue evidence="2">Leaf</tissue>
    </source>
</reference>
<dbReference type="GO" id="GO:0009733">
    <property type="term" value="P:response to auxin"/>
    <property type="evidence" value="ECO:0007669"/>
    <property type="project" value="InterPro"/>
</dbReference>
<comment type="similarity">
    <text evidence="1">Belongs to the ARG7 family.</text>
</comment>
<organism evidence="2 3">
    <name type="scientific">Ananas comosus</name>
    <name type="common">Pineapple</name>
    <name type="synonym">Ananas ananas</name>
    <dbReference type="NCBI Taxonomy" id="4615"/>
    <lineage>
        <taxon>Eukaryota</taxon>
        <taxon>Viridiplantae</taxon>
        <taxon>Streptophyta</taxon>
        <taxon>Embryophyta</taxon>
        <taxon>Tracheophyta</taxon>
        <taxon>Spermatophyta</taxon>
        <taxon>Magnoliopsida</taxon>
        <taxon>Liliopsida</taxon>
        <taxon>Poales</taxon>
        <taxon>Bromeliaceae</taxon>
        <taxon>Bromelioideae</taxon>
        <taxon>Ananas</taxon>
    </lineage>
</organism>
<dbReference type="AlphaFoldDB" id="A0A199UFH3"/>
<comment type="caution">
    <text evidence="2">The sequence shown here is derived from an EMBL/GenBank/DDBJ whole genome shotgun (WGS) entry which is preliminary data.</text>
</comment>
<protein>
    <submittedName>
        <fullName evidence="2">Auxin-responsive protein SAUR36</fullName>
    </submittedName>
</protein>
<dbReference type="PANTHER" id="PTHR31175:SF120">
    <property type="entry name" value="OS09G0547100 PROTEIN"/>
    <property type="match status" value="1"/>
</dbReference>
<evidence type="ECO:0000313" key="2">
    <source>
        <dbReference type="EMBL" id="OAY63466.1"/>
    </source>
</evidence>
<gene>
    <name evidence="2" type="ORF">ACMD2_16373</name>
</gene>
<dbReference type="Proteomes" id="UP000092600">
    <property type="component" value="Unassembled WGS sequence"/>
</dbReference>
<accession>A0A199UFH3</accession>
<dbReference type="EMBL" id="LSRQ01008339">
    <property type="protein sequence ID" value="OAY63466.1"/>
    <property type="molecule type" value="Genomic_DNA"/>
</dbReference>
<evidence type="ECO:0000256" key="1">
    <source>
        <dbReference type="ARBA" id="ARBA00006974"/>
    </source>
</evidence>
<dbReference type="InterPro" id="IPR003676">
    <property type="entry name" value="SAUR_fam"/>
</dbReference>
<dbReference type="Pfam" id="PF02519">
    <property type="entry name" value="Auxin_inducible"/>
    <property type="match status" value="3"/>
</dbReference>